<name>S8BSB3_9LAMI</name>
<evidence type="ECO:0000313" key="2">
    <source>
        <dbReference type="Proteomes" id="UP000015453"/>
    </source>
</evidence>
<dbReference type="Proteomes" id="UP000015453">
    <property type="component" value="Unassembled WGS sequence"/>
</dbReference>
<dbReference type="PANTHER" id="PTHR35100:SF1">
    <property type="entry name" value="F15H11.13 PROTEIN"/>
    <property type="match status" value="1"/>
</dbReference>
<accession>S8BSB3</accession>
<feature type="non-terminal residue" evidence="1">
    <location>
        <position position="1"/>
    </location>
</feature>
<evidence type="ECO:0000313" key="1">
    <source>
        <dbReference type="EMBL" id="EPS57445.1"/>
    </source>
</evidence>
<dbReference type="AlphaFoldDB" id="S8BSB3"/>
<dbReference type="OrthoDB" id="534610at2759"/>
<keyword evidence="2" id="KW-1185">Reference proteome</keyword>
<protein>
    <submittedName>
        <fullName evidence="1">Uncharacterized protein</fullName>
    </submittedName>
</protein>
<reference evidence="1 2" key="1">
    <citation type="journal article" date="2013" name="BMC Genomics">
        <title>The miniature genome of a carnivorous plant Genlisea aurea contains a low number of genes and short non-coding sequences.</title>
        <authorList>
            <person name="Leushkin E.V."/>
            <person name="Sutormin R.A."/>
            <person name="Nabieva E.R."/>
            <person name="Penin A.A."/>
            <person name="Kondrashov A.S."/>
            <person name="Logacheva M.D."/>
        </authorList>
    </citation>
    <scope>NUCLEOTIDE SEQUENCE [LARGE SCALE GENOMIC DNA]</scope>
</reference>
<comment type="caution">
    <text evidence="1">The sequence shown here is derived from an EMBL/GenBank/DDBJ whole genome shotgun (WGS) entry which is preliminary data.</text>
</comment>
<dbReference type="PANTHER" id="PTHR35100">
    <property type="entry name" value="FOLD PROTEIN"/>
    <property type="match status" value="1"/>
</dbReference>
<gene>
    <name evidence="1" type="ORF">M569_17372</name>
</gene>
<organism evidence="1 2">
    <name type="scientific">Genlisea aurea</name>
    <dbReference type="NCBI Taxonomy" id="192259"/>
    <lineage>
        <taxon>Eukaryota</taxon>
        <taxon>Viridiplantae</taxon>
        <taxon>Streptophyta</taxon>
        <taxon>Embryophyta</taxon>
        <taxon>Tracheophyta</taxon>
        <taxon>Spermatophyta</taxon>
        <taxon>Magnoliopsida</taxon>
        <taxon>eudicotyledons</taxon>
        <taxon>Gunneridae</taxon>
        <taxon>Pentapetalae</taxon>
        <taxon>asterids</taxon>
        <taxon>lamiids</taxon>
        <taxon>Lamiales</taxon>
        <taxon>Lentibulariaceae</taxon>
        <taxon>Genlisea</taxon>
    </lineage>
</organism>
<dbReference type="EMBL" id="AUSU01010222">
    <property type="protein sequence ID" value="EPS57445.1"/>
    <property type="molecule type" value="Genomic_DNA"/>
</dbReference>
<sequence length="179" mass="19755">SKALNGVHGVQVLPHSPFSYIEVKRNGDFDQSSSGSFSWSSQLLPMQKLWQQRPPCLRPIRCCLNGDRNLAEKVVNVLTSIPFIFLGFKTPRKNNRCKIYASSLVGVGVASSLYHASNGEWRKYLRWADYTMIATASVCLSRALKNENSKALMAASAVLLPIQPLMVSAVHTGIMEASI</sequence>
<feature type="non-terminal residue" evidence="1">
    <location>
        <position position="179"/>
    </location>
</feature>
<proteinExistence type="predicted"/>